<dbReference type="InterPro" id="IPR008523">
    <property type="entry name" value="DUF805"/>
</dbReference>
<dbReference type="AlphaFoldDB" id="A0A7H1MM33"/>
<organism evidence="1 2">
    <name type="scientific">Weissella koreensis</name>
    <dbReference type="NCBI Taxonomy" id="165096"/>
    <lineage>
        <taxon>Bacteria</taxon>
        <taxon>Bacillati</taxon>
        <taxon>Bacillota</taxon>
        <taxon>Bacilli</taxon>
        <taxon>Lactobacillales</taxon>
        <taxon>Lactobacillaceae</taxon>
        <taxon>Weissella</taxon>
    </lineage>
</organism>
<dbReference type="EMBL" id="CP043431">
    <property type="protein sequence ID" value="QNT64519.1"/>
    <property type="molecule type" value="Genomic_DNA"/>
</dbReference>
<dbReference type="GO" id="GO:0005886">
    <property type="term" value="C:plasma membrane"/>
    <property type="evidence" value="ECO:0007669"/>
    <property type="project" value="TreeGrafter"/>
</dbReference>
<dbReference type="RefSeq" id="WP_006844846.1">
    <property type="nucleotide sequence ID" value="NZ_CP026847.1"/>
</dbReference>
<reference evidence="1 2" key="1">
    <citation type="submission" date="2019-08" db="EMBL/GenBank/DDBJ databases">
        <authorList>
            <person name="Chang H.C."/>
            <person name="Mun S.Y."/>
        </authorList>
    </citation>
    <scope>NUCLEOTIDE SEQUENCE [LARGE SCALE GENOMIC DNA]</scope>
    <source>
        <strain evidence="1 2">SK</strain>
    </source>
</reference>
<accession>A0A7H1MM33</accession>
<dbReference type="Proteomes" id="UP000516446">
    <property type="component" value="Chromosome"/>
</dbReference>
<dbReference type="PANTHER" id="PTHR34980:SF2">
    <property type="entry name" value="INNER MEMBRANE PROTEIN YHAH-RELATED"/>
    <property type="match status" value="1"/>
</dbReference>
<dbReference type="Pfam" id="PF05656">
    <property type="entry name" value="DUF805"/>
    <property type="match status" value="1"/>
</dbReference>
<protein>
    <submittedName>
        <fullName evidence="1">DUF805 domain-containing protein</fullName>
    </submittedName>
</protein>
<evidence type="ECO:0000313" key="1">
    <source>
        <dbReference type="EMBL" id="QNT64519.1"/>
    </source>
</evidence>
<gene>
    <name evidence="1" type="ORF">FY536_04185</name>
</gene>
<proteinExistence type="predicted"/>
<sequence length="185" mass="21560">MVSFWQAFKNYWRRGFDFKGRSTRAEFWWMVLWAIIGLVILLGGLAGSMYMLVHHAGTNQFERLIYNNIIGFFVLTLVIGIILIIPSTALTVRRLRDTGLDTWVIWVIVILNFILGRNDMLWNNWWEILISILTLLVSLMMFIGLIMESNSLNFHGKNLKQPAVKVEILYPTQMKAKVLQPKQKD</sequence>
<keyword evidence="2" id="KW-1185">Reference proteome</keyword>
<dbReference type="PANTHER" id="PTHR34980">
    <property type="entry name" value="INNER MEMBRANE PROTEIN-RELATED-RELATED"/>
    <property type="match status" value="1"/>
</dbReference>
<evidence type="ECO:0000313" key="2">
    <source>
        <dbReference type="Proteomes" id="UP000516446"/>
    </source>
</evidence>
<name>A0A7H1MM33_9LACO</name>